<proteinExistence type="predicted"/>
<feature type="compositionally biased region" description="Low complexity" evidence="1">
    <location>
        <begin position="42"/>
        <end position="52"/>
    </location>
</feature>
<gene>
    <name evidence="2" type="ORF">Taro_025194</name>
</gene>
<evidence type="ECO:0000256" key="1">
    <source>
        <dbReference type="SAM" id="MobiDB-lite"/>
    </source>
</evidence>
<protein>
    <submittedName>
        <fullName evidence="2">Uncharacterized protein</fullName>
    </submittedName>
</protein>
<reference evidence="2" key="1">
    <citation type="submission" date="2017-07" db="EMBL/GenBank/DDBJ databases">
        <title>Taro Niue Genome Assembly and Annotation.</title>
        <authorList>
            <person name="Atibalentja N."/>
            <person name="Keating K."/>
            <person name="Fields C.J."/>
        </authorList>
    </citation>
    <scope>NUCLEOTIDE SEQUENCE</scope>
    <source>
        <strain evidence="2">Niue_2</strain>
        <tissue evidence="2">Leaf</tissue>
    </source>
</reference>
<name>A0A843VMN3_COLES</name>
<keyword evidence="3" id="KW-1185">Reference proteome</keyword>
<evidence type="ECO:0000313" key="2">
    <source>
        <dbReference type="EMBL" id="MQL92569.1"/>
    </source>
</evidence>
<organism evidence="2 3">
    <name type="scientific">Colocasia esculenta</name>
    <name type="common">Wild taro</name>
    <name type="synonym">Arum esculentum</name>
    <dbReference type="NCBI Taxonomy" id="4460"/>
    <lineage>
        <taxon>Eukaryota</taxon>
        <taxon>Viridiplantae</taxon>
        <taxon>Streptophyta</taxon>
        <taxon>Embryophyta</taxon>
        <taxon>Tracheophyta</taxon>
        <taxon>Spermatophyta</taxon>
        <taxon>Magnoliopsida</taxon>
        <taxon>Liliopsida</taxon>
        <taxon>Araceae</taxon>
        <taxon>Aroideae</taxon>
        <taxon>Colocasieae</taxon>
        <taxon>Colocasia</taxon>
    </lineage>
</organism>
<dbReference type="EMBL" id="NMUH01001459">
    <property type="protein sequence ID" value="MQL92569.1"/>
    <property type="molecule type" value="Genomic_DNA"/>
</dbReference>
<feature type="non-terminal residue" evidence="2">
    <location>
        <position position="220"/>
    </location>
</feature>
<accession>A0A843VMN3</accession>
<sequence>MSSHSGSQVRRSRTVDGVPCYSSEDSVACHPSQALVPTTQGASSATSASSSVRSRHHREVGGLVTGVPLEHYKGKTFEDVVTSVSPGVDPSDWRIMCEKWNTREEQDIFERNRQNCTHQNMTYWRGRTSIYQLKDDFVKTHLRKPNCMEVFMMGTCKDLPDSTQRWVDDESNDRFVTENAFIVIMGRDRSGRVRCIGKAETLRTWYGRGEGSSSSGGYQT</sequence>
<evidence type="ECO:0000313" key="3">
    <source>
        <dbReference type="Proteomes" id="UP000652761"/>
    </source>
</evidence>
<comment type="caution">
    <text evidence="2">The sequence shown here is derived from an EMBL/GenBank/DDBJ whole genome shotgun (WGS) entry which is preliminary data.</text>
</comment>
<dbReference type="Proteomes" id="UP000652761">
    <property type="component" value="Unassembled WGS sequence"/>
</dbReference>
<dbReference type="AlphaFoldDB" id="A0A843VMN3"/>
<feature type="region of interest" description="Disordered" evidence="1">
    <location>
        <begin position="33"/>
        <end position="60"/>
    </location>
</feature>